<evidence type="ECO:0000256" key="1">
    <source>
        <dbReference type="ARBA" id="ARBA00022737"/>
    </source>
</evidence>
<dbReference type="InterPro" id="IPR002711">
    <property type="entry name" value="HNH"/>
</dbReference>
<dbReference type="AlphaFoldDB" id="A0A502BVY8"/>
<dbReference type="CDD" id="cd00085">
    <property type="entry name" value="HNHc"/>
    <property type="match status" value="1"/>
</dbReference>
<dbReference type="NCBIfam" id="TIGR03696">
    <property type="entry name" value="Rhs_assc_core"/>
    <property type="match status" value="1"/>
</dbReference>
<dbReference type="Pfam" id="PF01844">
    <property type="entry name" value="HNH"/>
    <property type="match status" value="1"/>
</dbReference>
<dbReference type="Pfam" id="PF25023">
    <property type="entry name" value="TEN_YD-shell"/>
    <property type="match status" value="1"/>
</dbReference>
<dbReference type="GO" id="GO:0008270">
    <property type="term" value="F:zinc ion binding"/>
    <property type="evidence" value="ECO:0007669"/>
    <property type="project" value="InterPro"/>
</dbReference>
<dbReference type="PANTHER" id="PTHR32305:SF15">
    <property type="entry name" value="PROTEIN RHSA-RELATED"/>
    <property type="match status" value="1"/>
</dbReference>
<protein>
    <recommendedName>
        <fullName evidence="3">HNH nuclease domain-containing protein</fullName>
    </recommendedName>
</protein>
<evidence type="ECO:0000313" key="4">
    <source>
        <dbReference type="EMBL" id="TPG03851.1"/>
    </source>
</evidence>
<comment type="caution">
    <text evidence="4">The sequence shown here is derived from an EMBL/GenBank/DDBJ whole genome shotgun (WGS) entry which is preliminary data.</text>
</comment>
<evidence type="ECO:0000256" key="2">
    <source>
        <dbReference type="SAM" id="MobiDB-lite"/>
    </source>
</evidence>
<dbReference type="InterPro" id="IPR003615">
    <property type="entry name" value="HNH_nuc"/>
</dbReference>
<keyword evidence="1" id="KW-0677">Repeat</keyword>
<dbReference type="Proteomes" id="UP000319486">
    <property type="component" value="Unassembled WGS sequence"/>
</dbReference>
<dbReference type="GO" id="GO:0003676">
    <property type="term" value="F:nucleic acid binding"/>
    <property type="evidence" value="ECO:0007669"/>
    <property type="project" value="InterPro"/>
</dbReference>
<keyword evidence="5" id="KW-1185">Reference proteome</keyword>
<dbReference type="InterPro" id="IPR050708">
    <property type="entry name" value="T6SS_VgrG/RHS"/>
</dbReference>
<proteinExistence type="predicted"/>
<reference evidence="4 5" key="1">
    <citation type="journal article" date="2019" name="Environ. Microbiol.">
        <title>Species interactions and distinct microbial communities in high Arctic permafrost affected cryosols are associated with the CH4 and CO2 gas fluxes.</title>
        <authorList>
            <person name="Altshuler I."/>
            <person name="Hamel J."/>
            <person name="Turney S."/>
            <person name="Magnuson E."/>
            <person name="Levesque R."/>
            <person name="Greer C."/>
            <person name="Whyte L.G."/>
        </authorList>
    </citation>
    <scope>NUCLEOTIDE SEQUENCE [LARGE SCALE GENOMIC DNA]</scope>
    <source>
        <strain evidence="4 5">S13Y</strain>
    </source>
</reference>
<sequence length="330" mass="34367">MAHTSCSLSKGDSNLRRMEMKRGKGVAEWSRGLVTLLLGTFLSAQLHAGTHHYYYTDPQGNVLAKADAQGNIIATYDYAPYGSSVPNLGSPPNGPGYSGHVNDPDTGLIYMQARYYDPAVGRFLSVDPVQPSAGNSFNFNRYDYTSNNPVNHIDPDGRQVAPGDDGPIALNARYGDGAGIPSQAANNALMGALSVIPYVSDAQNISDAVQNPTPASLSIAVVGLLPEVGPVASKVVRGAEGGARAGKAFTRAGKAEVKAANAAAHDGKTICGACGRETVPAQQSRAGVTPSGDETHVDHVIPKSKNGNGSPDNGQVLCRDCNLKKGADHE</sequence>
<dbReference type="InterPro" id="IPR056823">
    <property type="entry name" value="TEN-like_YD-shell"/>
</dbReference>
<evidence type="ECO:0000313" key="5">
    <source>
        <dbReference type="Proteomes" id="UP000319486"/>
    </source>
</evidence>
<dbReference type="SMART" id="SM00507">
    <property type="entry name" value="HNHc"/>
    <property type="match status" value="1"/>
</dbReference>
<dbReference type="Gene3D" id="2.180.10.10">
    <property type="entry name" value="RHS repeat-associated core"/>
    <property type="match status" value="1"/>
</dbReference>
<gene>
    <name evidence="4" type="ORF">EAH88_19240</name>
</gene>
<evidence type="ECO:0000259" key="3">
    <source>
        <dbReference type="SMART" id="SM00507"/>
    </source>
</evidence>
<dbReference type="GO" id="GO:0004519">
    <property type="term" value="F:endonuclease activity"/>
    <property type="evidence" value="ECO:0007669"/>
    <property type="project" value="InterPro"/>
</dbReference>
<accession>A0A502BVY8</accession>
<dbReference type="PANTHER" id="PTHR32305">
    <property type="match status" value="1"/>
</dbReference>
<dbReference type="EMBL" id="RCZO01000022">
    <property type="protein sequence ID" value="TPG03851.1"/>
    <property type="molecule type" value="Genomic_DNA"/>
</dbReference>
<feature type="region of interest" description="Disordered" evidence="2">
    <location>
        <begin position="282"/>
        <end position="315"/>
    </location>
</feature>
<dbReference type="Gene3D" id="1.10.30.50">
    <property type="match status" value="1"/>
</dbReference>
<feature type="domain" description="HNH nuclease" evidence="3">
    <location>
        <begin position="258"/>
        <end position="323"/>
    </location>
</feature>
<dbReference type="InterPro" id="IPR022385">
    <property type="entry name" value="Rhs_assc_core"/>
</dbReference>
<organism evidence="4 5">
    <name type="scientific">Rhodanobacter glycinis</name>
    <dbReference type="NCBI Taxonomy" id="582702"/>
    <lineage>
        <taxon>Bacteria</taxon>
        <taxon>Pseudomonadati</taxon>
        <taxon>Pseudomonadota</taxon>
        <taxon>Gammaproteobacteria</taxon>
        <taxon>Lysobacterales</taxon>
        <taxon>Rhodanobacteraceae</taxon>
        <taxon>Rhodanobacter</taxon>
    </lineage>
</organism>
<name>A0A502BVY8_9GAMM</name>